<accession>A0ABV9RND8</accession>
<gene>
    <name evidence="4" type="ORF">ACFPEL_25225</name>
</gene>
<dbReference type="InterPro" id="IPR013538">
    <property type="entry name" value="ASHA1/2-like_C"/>
</dbReference>
<dbReference type="Proteomes" id="UP001595909">
    <property type="component" value="Unassembled WGS sequence"/>
</dbReference>
<reference evidence="5" key="1">
    <citation type="journal article" date="2019" name="Int. J. Syst. Evol. Microbiol.">
        <title>The Global Catalogue of Microorganisms (GCM) 10K type strain sequencing project: providing services to taxonomists for standard genome sequencing and annotation.</title>
        <authorList>
            <consortium name="The Broad Institute Genomics Platform"/>
            <consortium name="The Broad Institute Genome Sequencing Center for Infectious Disease"/>
            <person name="Wu L."/>
            <person name="Ma J."/>
        </authorList>
    </citation>
    <scope>NUCLEOTIDE SEQUENCE [LARGE SCALE GENOMIC DNA]</scope>
    <source>
        <strain evidence="5">CCUG 50347</strain>
    </source>
</reference>
<name>A0ABV9RND8_9PSEU</name>
<proteinExistence type="inferred from homology"/>
<evidence type="ECO:0000256" key="1">
    <source>
        <dbReference type="ARBA" id="ARBA00006817"/>
    </source>
</evidence>
<comment type="caution">
    <text evidence="4">The sequence shown here is derived from an EMBL/GenBank/DDBJ whole genome shotgun (WGS) entry which is preliminary data.</text>
</comment>
<feature type="region of interest" description="Disordered" evidence="2">
    <location>
        <begin position="1"/>
        <end position="20"/>
    </location>
</feature>
<sequence length="167" mass="18382">MSSPERSDSTVTPLRRPPIRQSTLVRSSREHTFGVFVDTIGDWWPLQPYSLGGERVRAVAFDRREGGRVHETWADGTEVTWGHLLAWQPPERFVMTWEATPVTTEVELTFRALGPALTKVDVEHRGWEQLSAEQFAAATTAGGGYPAGWAAILAALAAAAQPERSSP</sequence>
<dbReference type="SUPFAM" id="SSF55961">
    <property type="entry name" value="Bet v1-like"/>
    <property type="match status" value="1"/>
</dbReference>
<dbReference type="EMBL" id="JBHSIM010000051">
    <property type="protein sequence ID" value="MFC4835736.1"/>
    <property type="molecule type" value="Genomic_DNA"/>
</dbReference>
<comment type="similarity">
    <text evidence="1">Belongs to the AHA1 family.</text>
</comment>
<organism evidence="4 5">
    <name type="scientific">Actinomycetospora chibensis</name>
    <dbReference type="NCBI Taxonomy" id="663606"/>
    <lineage>
        <taxon>Bacteria</taxon>
        <taxon>Bacillati</taxon>
        <taxon>Actinomycetota</taxon>
        <taxon>Actinomycetes</taxon>
        <taxon>Pseudonocardiales</taxon>
        <taxon>Pseudonocardiaceae</taxon>
        <taxon>Actinomycetospora</taxon>
    </lineage>
</organism>
<protein>
    <submittedName>
        <fullName evidence="4">SRPBCC domain-containing protein</fullName>
    </submittedName>
</protein>
<dbReference type="Gene3D" id="3.30.530.20">
    <property type="match status" value="1"/>
</dbReference>
<evidence type="ECO:0000313" key="5">
    <source>
        <dbReference type="Proteomes" id="UP001595909"/>
    </source>
</evidence>
<dbReference type="RefSeq" id="WP_274187887.1">
    <property type="nucleotide sequence ID" value="NZ_BAABHN010000051.1"/>
</dbReference>
<evidence type="ECO:0000256" key="2">
    <source>
        <dbReference type="SAM" id="MobiDB-lite"/>
    </source>
</evidence>
<evidence type="ECO:0000313" key="4">
    <source>
        <dbReference type="EMBL" id="MFC4835736.1"/>
    </source>
</evidence>
<dbReference type="InterPro" id="IPR023393">
    <property type="entry name" value="START-like_dom_sf"/>
</dbReference>
<feature type="domain" description="Activator of Hsp90 ATPase homologue 1/2-like C-terminal" evidence="3">
    <location>
        <begin position="57"/>
        <end position="159"/>
    </location>
</feature>
<keyword evidence="5" id="KW-1185">Reference proteome</keyword>
<dbReference type="Pfam" id="PF08327">
    <property type="entry name" value="AHSA1"/>
    <property type="match status" value="1"/>
</dbReference>
<evidence type="ECO:0000259" key="3">
    <source>
        <dbReference type="Pfam" id="PF08327"/>
    </source>
</evidence>